<reference evidence="6" key="1">
    <citation type="journal article" date="2020" name="mSystems">
        <title>Genome- and Community-Level Interaction Insights into Carbon Utilization and Element Cycling Functions of Hydrothermarchaeota in Hydrothermal Sediment.</title>
        <authorList>
            <person name="Zhou Z."/>
            <person name="Liu Y."/>
            <person name="Xu W."/>
            <person name="Pan J."/>
            <person name="Luo Z.H."/>
            <person name="Li M."/>
        </authorList>
    </citation>
    <scope>NUCLEOTIDE SEQUENCE [LARGE SCALE GENOMIC DNA]</scope>
    <source>
        <strain evidence="6">HyVt-233</strain>
    </source>
</reference>
<evidence type="ECO:0000256" key="4">
    <source>
        <dbReference type="ARBA" id="ARBA00074799"/>
    </source>
</evidence>
<dbReference type="EC" id="3.6.1.8" evidence="3"/>
<name>A0A7C0U2W4_DESA2</name>
<dbReference type="NCBIfam" id="NF007113">
    <property type="entry name" value="PRK09562.1"/>
    <property type="match status" value="1"/>
</dbReference>
<proteinExistence type="inferred from homology"/>
<dbReference type="AlphaFoldDB" id="A0A7C0U2W4"/>
<dbReference type="FunFam" id="1.10.287.1080:FF:000003">
    <property type="entry name" value="Nucleoside triphosphate pyrophosphohydrolase"/>
    <property type="match status" value="1"/>
</dbReference>
<evidence type="ECO:0000259" key="5">
    <source>
        <dbReference type="Pfam" id="PF03819"/>
    </source>
</evidence>
<dbReference type="NCBIfam" id="TIGR00444">
    <property type="entry name" value="mazG"/>
    <property type="match status" value="1"/>
</dbReference>
<dbReference type="InterPro" id="IPR048011">
    <property type="entry name" value="NTP-PPase_MazG-like_C"/>
</dbReference>
<dbReference type="PANTHER" id="PTHR30522">
    <property type="entry name" value="NUCLEOSIDE TRIPHOSPHATE PYROPHOSPHOHYDROLASE"/>
    <property type="match status" value="1"/>
</dbReference>
<dbReference type="FunFam" id="1.10.287.1080:FF:000001">
    <property type="entry name" value="Nucleoside triphosphate pyrophosphohydrolase"/>
    <property type="match status" value="1"/>
</dbReference>
<gene>
    <name evidence="6" type="ORF">ENG63_06530</name>
</gene>
<comment type="similarity">
    <text evidence="2">Belongs to the nucleoside triphosphate pyrophosphohydrolase family.</text>
</comment>
<dbReference type="GO" id="GO:0006950">
    <property type="term" value="P:response to stress"/>
    <property type="evidence" value="ECO:0007669"/>
    <property type="project" value="UniProtKB-ARBA"/>
</dbReference>
<dbReference type="Proteomes" id="UP000886289">
    <property type="component" value="Unassembled WGS sequence"/>
</dbReference>
<dbReference type="InterPro" id="IPR004518">
    <property type="entry name" value="MazG-like_dom"/>
</dbReference>
<dbReference type="GO" id="GO:0006203">
    <property type="term" value="P:dGTP catabolic process"/>
    <property type="evidence" value="ECO:0007669"/>
    <property type="project" value="TreeGrafter"/>
</dbReference>
<dbReference type="GO" id="GO:0046052">
    <property type="term" value="P:UTP catabolic process"/>
    <property type="evidence" value="ECO:0007669"/>
    <property type="project" value="TreeGrafter"/>
</dbReference>
<dbReference type="EMBL" id="DRBS01000249">
    <property type="protein sequence ID" value="HDD44496.1"/>
    <property type="molecule type" value="Genomic_DNA"/>
</dbReference>
<dbReference type="PANTHER" id="PTHR30522:SF0">
    <property type="entry name" value="NUCLEOSIDE TRIPHOSPHATE PYROPHOSPHOHYDROLASE"/>
    <property type="match status" value="1"/>
</dbReference>
<sequence length="253" mass="29893">MANLSRLEDIVASLRGENGCPWDKKQTPFTLKQYLLEEVYELIEAIEEENIEAIKEELGDVLFILVFIAHIYKEKNIFNLEEIVQYVAEKMIRRHPHVFGQVKAKDIETIRTRWEEIKNKEKKKKSILNGIPKTLPALSLAYKIGERASKVGFDWKNVEDVFEKMIEETEEFKKALKENDTEKIKEELGDILFTWVNIARLLKISPEEALRGTIKKFKERFYFIENELKRKGKSLNNASLYEMDHLWEQAKRK</sequence>
<evidence type="ECO:0000256" key="3">
    <source>
        <dbReference type="ARBA" id="ARBA00066372"/>
    </source>
</evidence>
<evidence type="ECO:0000313" key="6">
    <source>
        <dbReference type="EMBL" id="HDD44496.1"/>
    </source>
</evidence>
<dbReference type="GO" id="GO:0046081">
    <property type="term" value="P:dUTP catabolic process"/>
    <property type="evidence" value="ECO:0007669"/>
    <property type="project" value="TreeGrafter"/>
</dbReference>
<comment type="catalytic activity">
    <reaction evidence="1">
        <text>ATP + H2O = AMP + diphosphate + H(+)</text>
        <dbReference type="Rhea" id="RHEA:14245"/>
        <dbReference type="ChEBI" id="CHEBI:15377"/>
        <dbReference type="ChEBI" id="CHEBI:15378"/>
        <dbReference type="ChEBI" id="CHEBI:30616"/>
        <dbReference type="ChEBI" id="CHEBI:33019"/>
        <dbReference type="ChEBI" id="CHEBI:456215"/>
        <dbReference type="EC" id="3.6.1.8"/>
    </reaction>
</comment>
<evidence type="ECO:0000256" key="1">
    <source>
        <dbReference type="ARBA" id="ARBA00052141"/>
    </source>
</evidence>
<comment type="caution">
    <text evidence="6">The sequence shown here is derived from an EMBL/GenBank/DDBJ whole genome shotgun (WGS) entry which is preliminary data.</text>
</comment>
<dbReference type="SUPFAM" id="SSF101386">
    <property type="entry name" value="all-alpha NTP pyrophosphatases"/>
    <property type="match status" value="2"/>
</dbReference>
<dbReference type="CDD" id="cd11529">
    <property type="entry name" value="NTP-PPase_MazG_Cterm"/>
    <property type="match status" value="1"/>
</dbReference>
<dbReference type="GO" id="GO:0047693">
    <property type="term" value="F:ATP diphosphatase activity"/>
    <property type="evidence" value="ECO:0007669"/>
    <property type="project" value="UniProtKB-EC"/>
</dbReference>
<organism evidence="6">
    <name type="scientific">Desulfofervidus auxilii</name>
    <dbReference type="NCBI Taxonomy" id="1621989"/>
    <lineage>
        <taxon>Bacteria</taxon>
        <taxon>Pseudomonadati</taxon>
        <taxon>Thermodesulfobacteriota</taxon>
        <taxon>Candidatus Desulfofervidia</taxon>
        <taxon>Candidatus Desulfofervidales</taxon>
        <taxon>Candidatus Desulfofervidaceae</taxon>
        <taxon>Candidatus Desulfofervidus</taxon>
    </lineage>
</organism>
<keyword evidence="6" id="KW-0378">Hydrolase</keyword>
<feature type="domain" description="NTP pyrophosphohydrolase MazG-like" evidence="5">
    <location>
        <begin position="26"/>
        <end position="99"/>
    </location>
</feature>
<dbReference type="Gene3D" id="1.10.287.1080">
    <property type="entry name" value="MazG-like"/>
    <property type="match status" value="2"/>
</dbReference>
<evidence type="ECO:0000256" key="2">
    <source>
        <dbReference type="ARBA" id="ARBA00061115"/>
    </source>
</evidence>
<dbReference type="Pfam" id="PF03819">
    <property type="entry name" value="MazG"/>
    <property type="match status" value="2"/>
</dbReference>
<feature type="domain" description="NTP pyrophosphohydrolase MazG-like" evidence="5">
    <location>
        <begin position="161"/>
        <end position="220"/>
    </location>
</feature>
<dbReference type="GO" id="GO:0046076">
    <property type="term" value="P:dTTP catabolic process"/>
    <property type="evidence" value="ECO:0007669"/>
    <property type="project" value="TreeGrafter"/>
</dbReference>
<dbReference type="GO" id="GO:0046047">
    <property type="term" value="P:TTP catabolic process"/>
    <property type="evidence" value="ECO:0007669"/>
    <property type="project" value="TreeGrafter"/>
</dbReference>
<dbReference type="InterPro" id="IPR011551">
    <property type="entry name" value="NTP_PyrPHydrolase_MazG"/>
</dbReference>
<protein>
    <recommendedName>
        <fullName evidence="4">Nucleoside triphosphate pyrophosphohydrolase</fullName>
        <ecNumber evidence="3">3.6.1.8</ecNumber>
    </recommendedName>
</protein>
<dbReference type="GO" id="GO:0046061">
    <property type="term" value="P:dATP catabolic process"/>
    <property type="evidence" value="ECO:0007669"/>
    <property type="project" value="TreeGrafter"/>
</dbReference>
<dbReference type="CDD" id="cd11528">
    <property type="entry name" value="NTP-PPase_MazG_Nterm"/>
    <property type="match status" value="1"/>
</dbReference>
<dbReference type="InterPro" id="IPR048015">
    <property type="entry name" value="NTP-PPase_MazG-like_N"/>
</dbReference>
<accession>A0A7C0U2W4</accession>